<dbReference type="SUPFAM" id="SSF53187">
    <property type="entry name" value="Zn-dependent exopeptidases"/>
    <property type="match status" value="1"/>
</dbReference>
<name>A0A212JWR6_9BACT</name>
<dbReference type="Gene3D" id="3.40.630.10">
    <property type="entry name" value="Zn peptidases"/>
    <property type="match status" value="1"/>
</dbReference>
<dbReference type="AlphaFoldDB" id="A0A212JWR6"/>
<sequence length="847" mass="95084">MKTIIISFFSLFLFAVTSVKAEKITYFFDPSIQFDSKIPSPEEFLGYEIGSRITEHYKINAYFEKLASLSDRVSLVEIGRTHENRKLYVLIVSSPENIRNIDKYKETRQQARKGEKPDTPLIVFLGSTVHGNEASGSEAALLSAYYYVAAQNDFVKEQLENGIYFIDPVRNPDGQERFVSWVNSNTSITNYNTSQYDREHTEGWPRGRGNHYWFDLNRDWVNIVHPESKARVAHYQDWLPHIQADHHEMGTNSTFFFEPTDPDGNESRFVPQTTYKLNRLFADYYSKALDKIGSFYYTKESYDNKNPTFGSTYPDYNGAVGILFEQGSSRGIHQESENGIVTFAFTVRNQLVSSIATVDAANANKNGLFDLQKEFFDVSRTGKDSSKSFIVGDAYDISRLRKFVQLLLDHRIEVYENQEGITVDKVKYEKGKSYIVPLGQPNSTLVNIIFDETKDYTDPSKLGYGAGFSVAYSSGLSHASITKAVRGARVEKLEKSANRSFSTSQYAYIVDYRDSHSQHLLFQLLAKNILVKTSFSPFSVQTENGTKDFSYGSLLIPVSNQTISPDELYATLQKLAVASDVEIIPVSTGYSVKGVDLGSSAFRTVEQPKVLVITGGNISSTEAGEVWHLFDQKLNYQLTRADYNVFPRIPLNSFNRIVLAGGDYSFLGKQGIQDLQNWVRNGGTLITINSASRWAVNNGISAAQLQKLKTDSLQQKQSEQQFPQERDRIPTSVFETKINLKHPLAFGLTNESLPVTRESSLFLAPSKNPSATVSAYSDNPLLNGYISASQLSNLKGSASIIAERQGSGNIVLFAEDPLFRGIWDATTRTFVNAVVFGNNINAYNSFR</sequence>
<evidence type="ECO:0000256" key="1">
    <source>
        <dbReference type="PROSITE-ProRule" id="PRU01379"/>
    </source>
</evidence>
<evidence type="ECO:0000259" key="2">
    <source>
        <dbReference type="PROSITE" id="PS52035"/>
    </source>
</evidence>
<comment type="similarity">
    <text evidence="1">Belongs to the peptidase M14 family.</text>
</comment>
<dbReference type="Gene3D" id="3.40.50.880">
    <property type="match status" value="1"/>
</dbReference>
<dbReference type="SUPFAM" id="SSF52317">
    <property type="entry name" value="Class I glutamine amidotransferase-like"/>
    <property type="match status" value="1"/>
</dbReference>
<dbReference type="GO" id="GO:0004181">
    <property type="term" value="F:metallocarboxypeptidase activity"/>
    <property type="evidence" value="ECO:0007669"/>
    <property type="project" value="InterPro"/>
</dbReference>
<protein>
    <recommendedName>
        <fullName evidence="2">Peptidase M14 domain-containing protein</fullName>
    </recommendedName>
</protein>
<dbReference type="PROSITE" id="PS52035">
    <property type="entry name" value="PEPTIDASE_M14"/>
    <property type="match status" value="1"/>
</dbReference>
<dbReference type="EMBL" id="FLUM01000003">
    <property type="protein sequence ID" value="SBW03843.1"/>
    <property type="molecule type" value="Genomic_DNA"/>
</dbReference>
<accession>A0A212JWR6</accession>
<dbReference type="GO" id="GO:0008270">
    <property type="term" value="F:zinc ion binding"/>
    <property type="evidence" value="ECO:0007669"/>
    <property type="project" value="InterPro"/>
</dbReference>
<feature type="domain" description="Peptidase M14" evidence="2">
    <location>
        <begin position="52"/>
        <end position="347"/>
    </location>
</feature>
<proteinExistence type="inferred from homology"/>
<dbReference type="RefSeq" id="WP_296942716.1">
    <property type="nucleotide sequence ID" value="NZ_LT599032.1"/>
</dbReference>
<dbReference type="InterPro" id="IPR029062">
    <property type="entry name" value="Class_I_gatase-like"/>
</dbReference>
<feature type="active site" description="Proton donor/acceptor" evidence="1">
    <location>
        <position position="325"/>
    </location>
</feature>
<gene>
    <name evidence="3" type="ORF">KL86DYS1_30684</name>
</gene>
<dbReference type="GO" id="GO:0006508">
    <property type="term" value="P:proteolysis"/>
    <property type="evidence" value="ECO:0007669"/>
    <property type="project" value="InterPro"/>
</dbReference>
<reference evidence="3" key="1">
    <citation type="submission" date="2016-04" db="EMBL/GenBank/DDBJ databases">
        <authorList>
            <person name="Evans L.H."/>
            <person name="Alamgir A."/>
            <person name="Owens N."/>
            <person name="Weber N.D."/>
            <person name="Virtaneva K."/>
            <person name="Barbian K."/>
            <person name="Babar A."/>
            <person name="Rosenke K."/>
        </authorList>
    </citation>
    <scope>NUCLEOTIDE SEQUENCE</scope>
    <source>
        <strain evidence="3">86-1</strain>
    </source>
</reference>
<evidence type="ECO:0000313" key="3">
    <source>
        <dbReference type="EMBL" id="SBW03843.1"/>
    </source>
</evidence>
<organism evidence="3">
    <name type="scientific">uncultured Dysgonomonas sp</name>
    <dbReference type="NCBI Taxonomy" id="206096"/>
    <lineage>
        <taxon>Bacteria</taxon>
        <taxon>Pseudomonadati</taxon>
        <taxon>Bacteroidota</taxon>
        <taxon>Bacteroidia</taxon>
        <taxon>Bacteroidales</taxon>
        <taxon>Dysgonomonadaceae</taxon>
        <taxon>Dysgonomonas</taxon>
        <taxon>environmental samples</taxon>
    </lineage>
</organism>
<dbReference type="InterPro" id="IPR000834">
    <property type="entry name" value="Peptidase_M14"/>
</dbReference>
<dbReference type="Pfam" id="PF00246">
    <property type="entry name" value="Peptidase_M14"/>
    <property type="match status" value="1"/>
</dbReference>